<feature type="domain" description="Response regulatory" evidence="5">
    <location>
        <begin position="19"/>
        <end position="132"/>
    </location>
</feature>
<name>A0ABP4YZB4_9ACTN</name>
<dbReference type="InterPro" id="IPR011006">
    <property type="entry name" value="CheY-like_superfamily"/>
</dbReference>
<dbReference type="SMART" id="SM00421">
    <property type="entry name" value="HTH_LUXR"/>
    <property type="match status" value="1"/>
</dbReference>
<dbReference type="InterPro" id="IPR000792">
    <property type="entry name" value="Tscrpt_reg_LuxR_C"/>
</dbReference>
<dbReference type="SUPFAM" id="SSF52172">
    <property type="entry name" value="CheY-like"/>
    <property type="match status" value="1"/>
</dbReference>
<dbReference type="PANTHER" id="PTHR43214:SF37">
    <property type="entry name" value="TRANSCRIPTIONAL REGULATORY PROTEIN YDFI"/>
    <property type="match status" value="1"/>
</dbReference>
<dbReference type="PROSITE" id="PS50110">
    <property type="entry name" value="RESPONSE_REGULATORY"/>
    <property type="match status" value="1"/>
</dbReference>
<evidence type="ECO:0000256" key="1">
    <source>
        <dbReference type="ARBA" id="ARBA00022553"/>
    </source>
</evidence>
<dbReference type="CDD" id="cd06170">
    <property type="entry name" value="LuxR_C_like"/>
    <property type="match status" value="1"/>
</dbReference>
<proteinExistence type="predicted"/>
<dbReference type="InterPro" id="IPR016032">
    <property type="entry name" value="Sig_transdc_resp-reg_C-effctor"/>
</dbReference>
<dbReference type="PANTHER" id="PTHR43214">
    <property type="entry name" value="TWO-COMPONENT RESPONSE REGULATOR"/>
    <property type="match status" value="1"/>
</dbReference>
<dbReference type="Proteomes" id="UP001500218">
    <property type="component" value="Unassembled WGS sequence"/>
</dbReference>
<dbReference type="InterPro" id="IPR039420">
    <property type="entry name" value="WalR-like"/>
</dbReference>
<evidence type="ECO:0000256" key="2">
    <source>
        <dbReference type="ARBA" id="ARBA00023125"/>
    </source>
</evidence>
<gene>
    <name evidence="6" type="ORF">GCM10009682_59280</name>
</gene>
<dbReference type="InterPro" id="IPR001789">
    <property type="entry name" value="Sig_transdc_resp-reg_receiver"/>
</dbReference>
<organism evidence="6 7">
    <name type="scientific">Luedemannella flava</name>
    <dbReference type="NCBI Taxonomy" id="349316"/>
    <lineage>
        <taxon>Bacteria</taxon>
        <taxon>Bacillati</taxon>
        <taxon>Actinomycetota</taxon>
        <taxon>Actinomycetes</taxon>
        <taxon>Micromonosporales</taxon>
        <taxon>Micromonosporaceae</taxon>
        <taxon>Luedemannella</taxon>
    </lineage>
</organism>
<dbReference type="PRINTS" id="PR00038">
    <property type="entry name" value="HTHLUXR"/>
</dbReference>
<dbReference type="PROSITE" id="PS50043">
    <property type="entry name" value="HTH_LUXR_2"/>
    <property type="match status" value="1"/>
</dbReference>
<evidence type="ECO:0000313" key="6">
    <source>
        <dbReference type="EMBL" id="GAA1832999.1"/>
    </source>
</evidence>
<dbReference type="Pfam" id="PF00072">
    <property type="entry name" value="Response_reg"/>
    <property type="match status" value="1"/>
</dbReference>
<dbReference type="Gene3D" id="3.40.50.2300">
    <property type="match status" value="1"/>
</dbReference>
<evidence type="ECO:0000259" key="5">
    <source>
        <dbReference type="PROSITE" id="PS50110"/>
    </source>
</evidence>
<accession>A0ABP4YZB4</accession>
<comment type="caution">
    <text evidence="6">The sequence shown here is derived from an EMBL/GenBank/DDBJ whole genome shotgun (WGS) entry which is preliminary data.</text>
</comment>
<sequence>MNSSVVASPHRVTHGARVRVLIADHNGVVRLGFRTLLEREPDIAVVAEVGDMPELLAQVSHGEPDVVVLDAQLPGLDGQAVPARVTETAGVVMVSVADDRAAIARAVGAGVLSYLVHGQFDLTELAGIVRLAAAGQPYLTASASAAVMEFVRRDAGLGPHRGLTAREREVMDLVAQGLSNQDVAEKLAVSIKTVKNHLHRVFRQLKVTDRRSARDVWLGRPVKSSGARSPDLDRSES</sequence>
<feature type="modified residue" description="4-aspartylphosphate" evidence="3">
    <location>
        <position position="70"/>
    </location>
</feature>
<evidence type="ECO:0000256" key="3">
    <source>
        <dbReference type="PROSITE-ProRule" id="PRU00169"/>
    </source>
</evidence>
<reference evidence="7" key="1">
    <citation type="journal article" date="2019" name="Int. J. Syst. Evol. Microbiol.">
        <title>The Global Catalogue of Microorganisms (GCM) 10K type strain sequencing project: providing services to taxonomists for standard genome sequencing and annotation.</title>
        <authorList>
            <consortium name="The Broad Institute Genomics Platform"/>
            <consortium name="The Broad Institute Genome Sequencing Center for Infectious Disease"/>
            <person name="Wu L."/>
            <person name="Ma J."/>
        </authorList>
    </citation>
    <scope>NUCLEOTIDE SEQUENCE [LARGE SCALE GENOMIC DNA]</scope>
    <source>
        <strain evidence="7">JCM 13250</strain>
    </source>
</reference>
<keyword evidence="1 3" id="KW-0597">Phosphoprotein</keyword>
<feature type="domain" description="HTH luxR-type" evidence="4">
    <location>
        <begin position="156"/>
        <end position="221"/>
    </location>
</feature>
<keyword evidence="7" id="KW-1185">Reference proteome</keyword>
<dbReference type="Pfam" id="PF00196">
    <property type="entry name" value="GerE"/>
    <property type="match status" value="1"/>
</dbReference>
<dbReference type="CDD" id="cd17535">
    <property type="entry name" value="REC_NarL-like"/>
    <property type="match status" value="1"/>
</dbReference>
<dbReference type="RefSeq" id="WP_344139454.1">
    <property type="nucleotide sequence ID" value="NZ_BAAALT010000276.1"/>
</dbReference>
<keyword evidence="2" id="KW-0238">DNA-binding</keyword>
<dbReference type="EMBL" id="BAAALT010000276">
    <property type="protein sequence ID" value="GAA1832999.1"/>
    <property type="molecule type" value="Genomic_DNA"/>
</dbReference>
<dbReference type="SUPFAM" id="SSF46894">
    <property type="entry name" value="C-terminal effector domain of the bipartite response regulators"/>
    <property type="match status" value="1"/>
</dbReference>
<evidence type="ECO:0000313" key="7">
    <source>
        <dbReference type="Proteomes" id="UP001500218"/>
    </source>
</evidence>
<dbReference type="InterPro" id="IPR058245">
    <property type="entry name" value="NreC/VraR/RcsB-like_REC"/>
</dbReference>
<evidence type="ECO:0000259" key="4">
    <source>
        <dbReference type="PROSITE" id="PS50043"/>
    </source>
</evidence>
<protein>
    <submittedName>
        <fullName evidence="6">Response regulator transcription factor</fullName>
    </submittedName>
</protein>
<dbReference type="SMART" id="SM00448">
    <property type="entry name" value="REC"/>
    <property type="match status" value="1"/>
</dbReference>